<reference evidence="1" key="1">
    <citation type="journal article" date="2021" name="Microb. Physiol.">
        <title>Proteogenomic Insights into the Physiology of Marine, Sulfate-Reducing, Filamentous Desulfonema limicola and Desulfonema magnum.</title>
        <authorList>
            <person name="Schnaars V."/>
            <person name="Wohlbrand L."/>
            <person name="Scheve S."/>
            <person name="Hinrichs C."/>
            <person name="Reinhardt R."/>
            <person name="Rabus R."/>
        </authorList>
    </citation>
    <scope>NUCLEOTIDE SEQUENCE</scope>
    <source>
        <strain evidence="1">4be13</strain>
    </source>
</reference>
<sequence>MIGYLSKTYGYVLMLSGGPAGFSNPAGAWKRNVMCLRRELW</sequence>
<dbReference type="AlphaFoldDB" id="A0A975GSW2"/>
<protein>
    <submittedName>
        <fullName evidence="1">Uncharacterized protein</fullName>
    </submittedName>
</protein>
<organism evidence="1 2">
    <name type="scientific">Desulfonema magnum</name>
    <dbReference type="NCBI Taxonomy" id="45655"/>
    <lineage>
        <taxon>Bacteria</taxon>
        <taxon>Pseudomonadati</taxon>
        <taxon>Thermodesulfobacteriota</taxon>
        <taxon>Desulfobacteria</taxon>
        <taxon>Desulfobacterales</taxon>
        <taxon>Desulfococcaceae</taxon>
        <taxon>Desulfonema</taxon>
    </lineage>
</organism>
<proteinExistence type="predicted"/>
<evidence type="ECO:0000313" key="2">
    <source>
        <dbReference type="Proteomes" id="UP000663722"/>
    </source>
</evidence>
<name>A0A975GSW2_9BACT</name>
<dbReference type="KEGG" id="dmm:dnm_085550"/>
<evidence type="ECO:0000313" key="1">
    <source>
        <dbReference type="EMBL" id="QTA92475.1"/>
    </source>
</evidence>
<accession>A0A975GSW2</accession>
<gene>
    <name evidence="1" type="ORF">dnm_085550</name>
</gene>
<keyword evidence="2" id="KW-1185">Reference proteome</keyword>
<dbReference type="EMBL" id="CP061800">
    <property type="protein sequence ID" value="QTA92475.1"/>
    <property type="molecule type" value="Genomic_DNA"/>
</dbReference>
<dbReference type="Proteomes" id="UP000663722">
    <property type="component" value="Chromosome"/>
</dbReference>